<dbReference type="InterPro" id="IPR006059">
    <property type="entry name" value="SBP"/>
</dbReference>
<protein>
    <recommendedName>
        <fullName evidence="3">DUF3502 domain-containing protein</fullName>
    </recommendedName>
</protein>
<organism evidence="4 5">
    <name type="scientific">Paenibacillus montanisoli</name>
    <dbReference type="NCBI Taxonomy" id="2081970"/>
    <lineage>
        <taxon>Bacteria</taxon>
        <taxon>Bacillati</taxon>
        <taxon>Bacillota</taxon>
        <taxon>Bacilli</taxon>
        <taxon>Bacillales</taxon>
        <taxon>Paenibacillaceae</taxon>
        <taxon>Paenibacillus</taxon>
    </lineage>
</organism>
<evidence type="ECO:0000313" key="5">
    <source>
        <dbReference type="Proteomes" id="UP000249260"/>
    </source>
</evidence>
<keyword evidence="2" id="KW-0732">Signal</keyword>
<dbReference type="PANTHER" id="PTHR43649">
    <property type="entry name" value="ARABINOSE-BINDING PROTEIN-RELATED"/>
    <property type="match status" value="1"/>
</dbReference>
<reference evidence="4 5" key="1">
    <citation type="submission" date="2018-06" db="EMBL/GenBank/DDBJ databases">
        <title>Paenibacillus montanisoli sp. nov., isolated from mountain area soil.</title>
        <authorList>
            <person name="Wu M."/>
        </authorList>
    </citation>
    <scope>NUCLEOTIDE SEQUENCE [LARGE SCALE GENOMIC DNA]</scope>
    <source>
        <strain evidence="4 5">RA17</strain>
    </source>
</reference>
<evidence type="ECO:0000256" key="1">
    <source>
        <dbReference type="SAM" id="MobiDB-lite"/>
    </source>
</evidence>
<dbReference type="Pfam" id="PF12010">
    <property type="entry name" value="DUF3502"/>
    <property type="match status" value="1"/>
</dbReference>
<feature type="domain" description="DUF3502" evidence="3">
    <location>
        <begin position="455"/>
        <end position="521"/>
    </location>
</feature>
<dbReference type="OrthoDB" id="2495455at2"/>
<dbReference type="AlphaFoldDB" id="A0A328U498"/>
<feature type="signal peptide" evidence="2">
    <location>
        <begin position="1"/>
        <end position="19"/>
    </location>
</feature>
<dbReference type="InterPro" id="IPR022627">
    <property type="entry name" value="DUF3502"/>
</dbReference>
<accession>A0A328U498</accession>
<name>A0A328U498_9BACL</name>
<dbReference type="Pfam" id="PF01547">
    <property type="entry name" value="SBP_bac_1"/>
    <property type="match status" value="1"/>
</dbReference>
<dbReference type="Proteomes" id="UP000249260">
    <property type="component" value="Unassembled WGS sequence"/>
</dbReference>
<dbReference type="PROSITE" id="PS51257">
    <property type="entry name" value="PROKAR_LIPOPROTEIN"/>
    <property type="match status" value="1"/>
</dbReference>
<evidence type="ECO:0000259" key="3">
    <source>
        <dbReference type="Pfam" id="PF12010"/>
    </source>
</evidence>
<dbReference type="SUPFAM" id="SSF53850">
    <property type="entry name" value="Periplasmic binding protein-like II"/>
    <property type="match status" value="1"/>
</dbReference>
<comment type="caution">
    <text evidence="4">The sequence shown here is derived from an EMBL/GenBank/DDBJ whole genome shotgun (WGS) entry which is preliminary data.</text>
</comment>
<dbReference type="EMBL" id="QLUW01000001">
    <property type="protein sequence ID" value="RAP77667.1"/>
    <property type="molecule type" value="Genomic_DNA"/>
</dbReference>
<feature type="compositionally biased region" description="Polar residues" evidence="1">
    <location>
        <begin position="24"/>
        <end position="48"/>
    </location>
</feature>
<sequence length="526" mass="58753">MKKASLLLLSCVMSVAMLAGCGNNSNDDSAAGDTSSNAGTDSGNASTDDGNKAKDESSAEPVTIKYVLPGTEPKEWPAVKEEVNKKLLADGVGVQIEKEYIDWGAWEQKINLKLSTNENFDMFHVMNDWVGLANYAGRGALKDITKEVEEFGPNLKKLIPASVWTGVTKEGKIYGIPAYWYESAIDGSITLNKYLLNKAGVSADIQNRDQLLDALEQVNTKLNMKLTIPIRGGQAGPADIFQRTYDAYPFTVRDNVAFIGQDGVVKNWVETEEFKQDAEWFRKAYEKKLINPDVLTVKQEQVQDQIKYGKYAFVFGTPGSLTDAQKTYPDIKDEDFSLFRLNPEKENFRMVNAKNVNVVAANSKHPAEVVKFLNWLYDKQENYDLFMYGIEGKTYNKVGDKGLDLILDPKTNSPIYLQDDWMIGNLNLIRVNQTLLDANKQLYREDKNAKTFFAANFFFDPAPVKAEMGNVQAVYTSDVTPIYRGVVDYDSHIQAALDKLKAAGIDKVLAEYQKQLDAFKATAPAE</sequence>
<feature type="chain" id="PRO_5039014387" description="DUF3502 domain-containing protein" evidence="2">
    <location>
        <begin position="20"/>
        <end position="526"/>
    </location>
</feature>
<dbReference type="RefSeq" id="WP_112880790.1">
    <property type="nucleotide sequence ID" value="NZ_QLUW01000001.1"/>
</dbReference>
<dbReference type="InterPro" id="IPR050490">
    <property type="entry name" value="Bact_solute-bd_prot1"/>
</dbReference>
<feature type="region of interest" description="Disordered" evidence="1">
    <location>
        <begin position="24"/>
        <end position="58"/>
    </location>
</feature>
<evidence type="ECO:0000256" key="2">
    <source>
        <dbReference type="SAM" id="SignalP"/>
    </source>
</evidence>
<dbReference type="Gene3D" id="3.40.190.10">
    <property type="entry name" value="Periplasmic binding protein-like II"/>
    <property type="match status" value="2"/>
</dbReference>
<evidence type="ECO:0000313" key="4">
    <source>
        <dbReference type="EMBL" id="RAP77667.1"/>
    </source>
</evidence>
<keyword evidence="5" id="KW-1185">Reference proteome</keyword>
<proteinExistence type="predicted"/>
<gene>
    <name evidence="4" type="ORF">DL346_04130</name>
</gene>